<organism evidence="1 2">
    <name type="scientific">Prauserella marina</name>
    <dbReference type="NCBI Taxonomy" id="530584"/>
    <lineage>
        <taxon>Bacteria</taxon>
        <taxon>Bacillati</taxon>
        <taxon>Actinomycetota</taxon>
        <taxon>Actinomycetes</taxon>
        <taxon>Pseudonocardiales</taxon>
        <taxon>Pseudonocardiaceae</taxon>
        <taxon>Prauserella</taxon>
    </lineage>
</organism>
<dbReference type="GO" id="GO:1901135">
    <property type="term" value="P:carbohydrate derivative metabolic process"/>
    <property type="evidence" value="ECO:0007669"/>
    <property type="project" value="InterPro"/>
</dbReference>
<proteinExistence type="predicted"/>
<evidence type="ECO:0000313" key="2">
    <source>
        <dbReference type="Proteomes" id="UP000199494"/>
    </source>
</evidence>
<dbReference type="SUPFAM" id="SSF53697">
    <property type="entry name" value="SIS domain"/>
    <property type="match status" value="1"/>
</dbReference>
<name>A0A1G6WYH0_9PSEU</name>
<dbReference type="EMBL" id="FMZE01000011">
    <property type="protein sequence ID" value="SDD70962.1"/>
    <property type="molecule type" value="Genomic_DNA"/>
</dbReference>
<sequence>MTTPVPMALDDSLLDDTARLTDTDGAGLLRAAAMAGAQVRATIEACAELGLADRLDVGRPRAVVLVVRPGVSRSAVLLLNALLAHSCPVPVVVAETVPGWIGALDVVLAHTDDPYDADLAAALERAARYGATVVLSGPREGPVASAIAGRGVLIAPRVLVPPELSFARALSAGLLTANALGLLVADVESLPDLLDGEAERCHPAHESFVNPAKALALRMADHTPLLWGLDNPAIAVGQHAAYALGAHAAIVCDAADYRQAMARPALHHAAARSVTERNIFADPDDFSAEASPPRVLLLAVRTGPAADGARYRANELLPSADLIAPADEIEADDAGRAAVLALRFELSAVYLGLAAGTIGGTGHFAPAGV</sequence>
<protein>
    <submittedName>
        <fullName evidence="1">Uncharacterized protein</fullName>
    </submittedName>
</protein>
<dbReference type="GO" id="GO:0097367">
    <property type="term" value="F:carbohydrate derivative binding"/>
    <property type="evidence" value="ECO:0007669"/>
    <property type="project" value="InterPro"/>
</dbReference>
<keyword evidence="2" id="KW-1185">Reference proteome</keyword>
<reference evidence="1 2" key="1">
    <citation type="submission" date="2016-10" db="EMBL/GenBank/DDBJ databases">
        <authorList>
            <person name="de Groot N.N."/>
        </authorList>
    </citation>
    <scope>NUCLEOTIDE SEQUENCE [LARGE SCALE GENOMIC DNA]</scope>
    <source>
        <strain evidence="1 2">CGMCC 4.5506</strain>
    </source>
</reference>
<evidence type="ECO:0000313" key="1">
    <source>
        <dbReference type="EMBL" id="SDD70962.1"/>
    </source>
</evidence>
<accession>A0A1G6WYH0</accession>
<dbReference type="InterPro" id="IPR046348">
    <property type="entry name" value="SIS_dom_sf"/>
</dbReference>
<dbReference type="AlphaFoldDB" id="A0A1G6WYH0"/>
<gene>
    <name evidence="1" type="ORF">SAMN05421630_111187</name>
</gene>
<dbReference type="STRING" id="530584.SAMN05421630_111187"/>
<dbReference type="Proteomes" id="UP000199494">
    <property type="component" value="Unassembled WGS sequence"/>
</dbReference>